<dbReference type="PROSITE" id="PS51318">
    <property type="entry name" value="TAT"/>
    <property type="match status" value="1"/>
</dbReference>
<keyword evidence="10" id="KW-1185">Reference proteome</keyword>
<dbReference type="GO" id="GO:0009055">
    <property type="term" value="F:electron transfer activity"/>
    <property type="evidence" value="ECO:0007669"/>
    <property type="project" value="InterPro"/>
</dbReference>
<proteinExistence type="inferred from homology"/>
<evidence type="ECO:0000256" key="6">
    <source>
        <dbReference type="ARBA" id="ARBA00023014"/>
    </source>
</evidence>
<evidence type="ECO:0000256" key="2">
    <source>
        <dbReference type="ARBA" id="ARBA00022485"/>
    </source>
</evidence>
<dbReference type="Gene3D" id="4.10.490.10">
    <property type="entry name" value="High potential iron-sulphur protein"/>
    <property type="match status" value="1"/>
</dbReference>
<dbReference type="GO" id="GO:0051539">
    <property type="term" value="F:4 iron, 4 sulfur cluster binding"/>
    <property type="evidence" value="ECO:0007669"/>
    <property type="project" value="UniProtKB-KW"/>
</dbReference>
<keyword evidence="6 7" id="KW-0411">Iron-sulfur</keyword>
<dbReference type="Pfam" id="PF01355">
    <property type="entry name" value="HIPIP"/>
    <property type="match status" value="1"/>
</dbReference>
<keyword evidence="4 7" id="KW-0249">Electron transport</keyword>
<dbReference type="PROSITE" id="PS51373">
    <property type="entry name" value="HIPIP"/>
    <property type="match status" value="1"/>
</dbReference>
<name>A0A5C6U195_9BURK</name>
<dbReference type="GO" id="GO:0046872">
    <property type="term" value="F:metal ion binding"/>
    <property type="evidence" value="ECO:0007669"/>
    <property type="project" value="UniProtKB-KW"/>
</dbReference>
<comment type="caution">
    <text evidence="9">The sequence shown here is derived from an EMBL/GenBank/DDBJ whole genome shotgun (WGS) entry which is preliminary data.</text>
</comment>
<comment type="function">
    <text evidence="7">Specific class of high-redox-potential 4Fe-4S ferredoxins. Functions in anaerobic electron transport in most purple and in some other photosynthetic bacteria and in at least one genus (Paracoccus) of halophilic, denitrifying bacteria.</text>
</comment>
<evidence type="ECO:0000256" key="3">
    <source>
        <dbReference type="ARBA" id="ARBA00022723"/>
    </source>
</evidence>
<comment type="subunit">
    <text evidence="7">Homodimer.</text>
</comment>
<evidence type="ECO:0000256" key="1">
    <source>
        <dbReference type="ARBA" id="ARBA00022448"/>
    </source>
</evidence>
<dbReference type="InterPro" id="IPR036369">
    <property type="entry name" value="HIPIP_sf"/>
</dbReference>
<keyword evidence="3 7" id="KW-0479">Metal-binding</keyword>
<keyword evidence="1 7" id="KW-0813">Transport</keyword>
<organism evidence="9 10">
    <name type="scientific">Piscinibacter aquaticus</name>
    <dbReference type="NCBI Taxonomy" id="392597"/>
    <lineage>
        <taxon>Bacteria</taxon>
        <taxon>Pseudomonadati</taxon>
        <taxon>Pseudomonadota</taxon>
        <taxon>Betaproteobacteria</taxon>
        <taxon>Burkholderiales</taxon>
        <taxon>Sphaerotilaceae</taxon>
        <taxon>Piscinibacter</taxon>
    </lineage>
</organism>
<gene>
    <name evidence="9" type="ORF">FSC37_15100</name>
</gene>
<evidence type="ECO:0000256" key="5">
    <source>
        <dbReference type="ARBA" id="ARBA00023004"/>
    </source>
</evidence>
<sequence>MSSTRRSFVMQVIGVGATLAAVQRTAQAAPKVDEADPQAKALGYRNDTTKVDAKQFPKHADAQKCATCQLYQGKAGDAAGGCPIFAGKEVSANGWCNSWVKKAG</sequence>
<reference evidence="9 10" key="1">
    <citation type="submission" date="2019-08" db="EMBL/GenBank/DDBJ databases">
        <authorList>
            <person name="Khan S.A."/>
            <person name="Jeon C.O."/>
            <person name="Jeong S.E."/>
        </authorList>
    </citation>
    <scope>NUCLEOTIDE SEQUENCE [LARGE SCALE GENOMIC DNA]</scope>
    <source>
        <strain evidence="10">IMCC1728</strain>
    </source>
</reference>
<comment type="similarity">
    <text evidence="7">Belongs to the high-potential iron-sulfur protein (HiPIP) family.</text>
</comment>
<keyword evidence="5 7" id="KW-0408">Iron</keyword>
<dbReference type="EMBL" id="VOPW01000001">
    <property type="protein sequence ID" value="TXC66657.1"/>
    <property type="molecule type" value="Genomic_DNA"/>
</dbReference>
<evidence type="ECO:0000313" key="9">
    <source>
        <dbReference type="EMBL" id="TXC66657.1"/>
    </source>
</evidence>
<evidence type="ECO:0000259" key="8">
    <source>
        <dbReference type="PROSITE" id="PS51373"/>
    </source>
</evidence>
<dbReference type="SUPFAM" id="SSF57652">
    <property type="entry name" value="HIPIP (high potential iron protein)"/>
    <property type="match status" value="1"/>
</dbReference>
<evidence type="ECO:0000313" key="10">
    <source>
        <dbReference type="Proteomes" id="UP000321832"/>
    </source>
</evidence>
<dbReference type="Proteomes" id="UP000321832">
    <property type="component" value="Unassembled WGS sequence"/>
</dbReference>
<dbReference type="GO" id="GO:0019646">
    <property type="term" value="P:aerobic electron transport chain"/>
    <property type="evidence" value="ECO:0007669"/>
    <property type="project" value="InterPro"/>
</dbReference>
<evidence type="ECO:0000256" key="4">
    <source>
        <dbReference type="ARBA" id="ARBA00022982"/>
    </source>
</evidence>
<accession>A0A5C6U195</accession>
<dbReference type="InterPro" id="IPR000170">
    <property type="entry name" value="High_potential_FeS_prot"/>
</dbReference>
<feature type="domain" description="High potential iron-sulfur proteins family profile" evidence="8">
    <location>
        <begin position="26"/>
        <end position="104"/>
    </location>
</feature>
<keyword evidence="2 7" id="KW-0004">4Fe-4S</keyword>
<dbReference type="AlphaFoldDB" id="A0A5C6U195"/>
<protein>
    <recommendedName>
        <fullName evidence="7">High-potential iron-sulfur protein</fullName>
        <shortName evidence="7">HiPIP</shortName>
    </recommendedName>
</protein>
<dbReference type="InterPro" id="IPR006311">
    <property type="entry name" value="TAT_signal"/>
</dbReference>
<evidence type="ECO:0000256" key="7">
    <source>
        <dbReference type="RuleBase" id="RU000620"/>
    </source>
</evidence>